<dbReference type="InterPro" id="IPR004398">
    <property type="entry name" value="RNA_MeTrfase_RsmD"/>
</dbReference>
<keyword evidence="5 8" id="KW-0489">Methyltransferase</keyword>
<dbReference type="InterPro" id="IPR029063">
    <property type="entry name" value="SAM-dependent_MTases_sf"/>
</dbReference>
<dbReference type="AlphaFoldDB" id="A0A7T4R267"/>
<dbReference type="SUPFAM" id="SSF53335">
    <property type="entry name" value="S-adenosyl-L-methionine-dependent methyltransferases"/>
    <property type="match status" value="1"/>
</dbReference>
<evidence type="ECO:0000256" key="7">
    <source>
        <dbReference type="ARBA" id="ARBA00048326"/>
    </source>
</evidence>
<evidence type="ECO:0000256" key="4">
    <source>
        <dbReference type="ARBA" id="ARBA00013682"/>
    </source>
</evidence>
<evidence type="ECO:0000256" key="5">
    <source>
        <dbReference type="ARBA" id="ARBA00022603"/>
    </source>
</evidence>
<sequence length="198" mass="22225">MPKPSRGRPRPPGKQSADGVVRIIGGQWRGRKLPFYSAEGLRPTGDRIRETVFNWLAPYIEGARCLDLFAGSGALGLEALSRGAASCDFIDSQARSIEQINTHLSTLQCSLGSTHCQRAEHFLNANPATWDIIFLDPPFSQNLLEPTLRQLDDNTNAARFIYIEVDKNTPYIAPTQWREVKQKISGQVRYSLWENPIE</sequence>
<dbReference type="Proteomes" id="UP000596063">
    <property type="component" value="Chromosome"/>
</dbReference>
<keyword evidence="8" id="KW-0949">S-adenosyl-L-methionine</keyword>
<dbReference type="Gene3D" id="3.40.50.150">
    <property type="entry name" value="Vaccinia Virus protein VP39"/>
    <property type="match status" value="1"/>
</dbReference>
<dbReference type="PANTHER" id="PTHR43542">
    <property type="entry name" value="METHYLTRANSFERASE"/>
    <property type="match status" value="1"/>
</dbReference>
<evidence type="ECO:0000256" key="6">
    <source>
        <dbReference type="ARBA" id="ARBA00022679"/>
    </source>
</evidence>
<accession>A0A7T4R267</accession>
<reference evidence="9 10" key="1">
    <citation type="submission" date="2020-12" db="EMBL/GenBank/DDBJ databases">
        <authorList>
            <person name="Shan Y."/>
        </authorList>
    </citation>
    <scope>NUCLEOTIDE SEQUENCE [LARGE SCALE GENOMIC DNA]</scope>
    <source>
        <strain evidence="10">csc3.9</strain>
    </source>
</reference>
<comment type="function">
    <text evidence="1 8">Specifically methylates the guanine in position 966 of 16S rRNA in the assembled 30S particle.</text>
</comment>
<evidence type="ECO:0000256" key="3">
    <source>
        <dbReference type="ARBA" id="ARBA00012141"/>
    </source>
</evidence>
<dbReference type="PANTHER" id="PTHR43542:SF1">
    <property type="entry name" value="METHYLTRANSFERASE"/>
    <property type="match status" value="1"/>
</dbReference>
<keyword evidence="6 8" id="KW-0808">Transferase</keyword>
<dbReference type="EMBL" id="CP066167">
    <property type="protein sequence ID" value="QQD18947.1"/>
    <property type="molecule type" value="Genomic_DNA"/>
</dbReference>
<dbReference type="PROSITE" id="PS00092">
    <property type="entry name" value="N6_MTASE"/>
    <property type="match status" value="1"/>
</dbReference>
<comment type="similarity">
    <text evidence="2 8">Belongs to the methyltransferase superfamily. RsmD family.</text>
</comment>
<evidence type="ECO:0000313" key="10">
    <source>
        <dbReference type="Proteomes" id="UP000596063"/>
    </source>
</evidence>
<proteinExistence type="inferred from homology"/>
<dbReference type="RefSeq" id="WP_198570433.1">
    <property type="nucleotide sequence ID" value="NZ_CP066167.1"/>
</dbReference>
<dbReference type="InterPro" id="IPR002052">
    <property type="entry name" value="DNA_methylase_N6_adenine_CS"/>
</dbReference>
<dbReference type="NCBIfam" id="TIGR00095">
    <property type="entry name" value="16S rRNA (guanine(966)-N(2))-methyltransferase RsmD"/>
    <property type="match status" value="1"/>
</dbReference>
<dbReference type="PIRSF" id="PIRSF004553">
    <property type="entry name" value="CHP00095"/>
    <property type="match status" value="1"/>
</dbReference>
<dbReference type="GO" id="GO:0003676">
    <property type="term" value="F:nucleic acid binding"/>
    <property type="evidence" value="ECO:0007669"/>
    <property type="project" value="InterPro"/>
</dbReference>
<name>A0A7T4R267_9GAMM</name>
<evidence type="ECO:0000256" key="8">
    <source>
        <dbReference type="PIRNR" id="PIRNR004553"/>
    </source>
</evidence>
<dbReference type="CDD" id="cd02440">
    <property type="entry name" value="AdoMet_MTases"/>
    <property type="match status" value="1"/>
</dbReference>
<evidence type="ECO:0000256" key="1">
    <source>
        <dbReference type="ARBA" id="ARBA00002649"/>
    </source>
</evidence>
<keyword evidence="8" id="KW-0698">rRNA processing</keyword>
<evidence type="ECO:0000313" key="9">
    <source>
        <dbReference type="EMBL" id="QQD18947.1"/>
    </source>
</evidence>
<keyword evidence="10" id="KW-1185">Reference proteome</keyword>
<organism evidence="9 10">
    <name type="scientific">Spongiibacter nanhainus</name>
    <dbReference type="NCBI Taxonomy" id="2794344"/>
    <lineage>
        <taxon>Bacteria</taxon>
        <taxon>Pseudomonadati</taxon>
        <taxon>Pseudomonadota</taxon>
        <taxon>Gammaproteobacteria</taxon>
        <taxon>Cellvibrionales</taxon>
        <taxon>Spongiibacteraceae</taxon>
        <taxon>Spongiibacter</taxon>
    </lineage>
</organism>
<dbReference type="KEGG" id="snan:I6N98_03545"/>
<dbReference type="EC" id="2.1.1.171" evidence="3 8"/>
<gene>
    <name evidence="9" type="primary">rsmD</name>
    <name evidence="9" type="ORF">I6N98_03545</name>
</gene>
<dbReference type="GO" id="GO:0052913">
    <property type="term" value="F:16S rRNA (guanine(966)-N(2))-methyltransferase activity"/>
    <property type="evidence" value="ECO:0007669"/>
    <property type="project" value="UniProtKB-EC"/>
</dbReference>
<comment type="catalytic activity">
    <reaction evidence="7 8">
        <text>guanosine(966) in 16S rRNA + S-adenosyl-L-methionine = N(2)-methylguanosine(966) in 16S rRNA + S-adenosyl-L-homocysteine + H(+)</text>
        <dbReference type="Rhea" id="RHEA:23548"/>
        <dbReference type="Rhea" id="RHEA-COMP:10211"/>
        <dbReference type="Rhea" id="RHEA-COMP:10212"/>
        <dbReference type="ChEBI" id="CHEBI:15378"/>
        <dbReference type="ChEBI" id="CHEBI:57856"/>
        <dbReference type="ChEBI" id="CHEBI:59789"/>
        <dbReference type="ChEBI" id="CHEBI:74269"/>
        <dbReference type="ChEBI" id="CHEBI:74481"/>
        <dbReference type="EC" id="2.1.1.171"/>
    </reaction>
</comment>
<dbReference type="Pfam" id="PF03602">
    <property type="entry name" value="Cons_hypoth95"/>
    <property type="match status" value="1"/>
</dbReference>
<protein>
    <recommendedName>
        <fullName evidence="4 8">Ribosomal RNA small subunit methyltransferase D</fullName>
        <ecNumber evidence="3 8">2.1.1.171</ecNumber>
    </recommendedName>
</protein>
<evidence type="ECO:0000256" key="2">
    <source>
        <dbReference type="ARBA" id="ARBA00005269"/>
    </source>
</evidence>